<proteinExistence type="predicted"/>
<organism evidence="1">
    <name type="scientific">marine sediment metagenome</name>
    <dbReference type="NCBI Taxonomy" id="412755"/>
    <lineage>
        <taxon>unclassified sequences</taxon>
        <taxon>metagenomes</taxon>
        <taxon>ecological metagenomes</taxon>
    </lineage>
</organism>
<gene>
    <name evidence="1" type="ORF">S06H3_00686</name>
</gene>
<sequence length="65" mass="7242">MRVDFVAPCGITVELKNCPPKVKKEILKNLPRVGFACFIIKCPSIEKGCTYLSDLGFYDEIQGGF</sequence>
<protein>
    <submittedName>
        <fullName evidence="1">Uncharacterized protein</fullName>
    </submittedName>
</protein>
<comment type="caution">
    <text evidence="1">The sequence shown here is derived from an EMBL/GenBank/DDBJ whole genome shotgun (WGS) entry which is preliminary data.</text>
</comment>
<name>X1JGZ9_9ZZZZ</name>
<accession>X1JGZ9</accession>
<dbReference type="AlphaFoldDB" id="X1JGZ9"/>
<evidence type="ECO:0000313" key="1">
    <source>
        <dbReference type="EMBL" id="GAH93956.1"/>
    </source>
</evidence>
<reference evidence="1" key="1">
    <citation type="journal article" date="2014" name="Front. Microbiol.">
        <title>High frequency of phylogenetically diverse reductive dehalogenase-homologous genes in deep subseafloor sedimentary metagenomes.</title>
        <authorList>
            <person name="Kawai M."/>
            <person name="Futagami T."/>
            <person name="Toyoda A."/>
            <person name="Takaki Y."/>
            <person name="Nishi S."/>
            <person name="Hori S."/>
            <person name="Arai W."/>
            <person name="Tsubouchi T."/>
            <person name="Morono Y."/>
            <person name="Uchiyama I."/>
            <person name="Ito T."/>
            <person name="Fujiyama A."/>
            <person name="Inagaki F."/>
            <person name="Takami H."/>
        </authorList>
    </citation>
    <scope>NUCLEOTIDE SEQUENCE</scope>
    <source>
        <strain evidence="1">Expedition CK06-06</strain>
    </source>
</reference>
<dbReference type="EMBL" id="BARV01000135">
    <property type="protein sequence ID" value="GAH93956.1"/>
    <property type="molecule type" value="Genomic_DNA"/>
</dbReference>